<organism evidence="5">
    <name type="scientific">Polynucleobacter sp. UK-FUSCHL-C3</name>
    <dbReference type="NCBI Taxonomy" id="2955208"/>
    <lineage>
        <taxon>Bacteria</taxon>
        <taxon>Pseudomonadati</taxon>
        <taxon>Pseudomonadota</taxon>
        <taxon>Betaproteobacteria</taxon>
        <taxon>Burkholderiales</taxon>
        <taxon>Burkholderiaceae</taxon>
        <taxon>Polynucleobacter</taxon>
    </lineage>
</organism>
<dbReference type="GO" id="GO:0015920">
    <property type="term" value="P:lipopolysaccharide transport"/>
    <property type="evidence" value="ECO:0007669"/>
    <property type="project" value="InterPro"/>
</dbReference>
<comment type="subunit">
    <text evidence="2">Component of the lipopolysaccharide transport and assembly complex. Interacts with LptE and LptA.</text>
</comment>
<evidence type="ECO:0000313" key="5">
    <source>
        <dbReference type="EMBL" id="XCC57550.1"/>
    </source>
</evidence>
<evidence type="ECO:0000259" key="4">
    <source>
        <dbReference type="Pfam" id="PF04453"/>
    </source>
</evidence>
<evidence type="ECO:0000256" key="1">
    <source>
        <dbReference type="ARBA" id="ARBA00022729"/>
    </source>
</evidence>
<gene>
    <name evidence="2" type="primary">lptD</name>
    <name evidence="5" type="ORF">NKE59_08680</name>
</gene>
<sequence length="864" mass="96121">MSHYRRRAGTSAHLLSVEAPRAFLGLGLLSFVLWYAEPVKGQNLGPVINSITPLLPSQQQNQTQQQLQNQAPTPIGDPPRPLAVGSLPTPTLVPSRGEVTVLKLDDQLRQGKAMPDNQALTFSFSDEIDGVVDREMKLKGRAQIRRNTTILKADEIIYDPDTDIADLIGNAQLIKDNTEFSGPRARFKVDARQGEMDRPSYELRDVRGRGKASKLTIETADLFVFDKATYTTCSPENLDWYFTASRVEIDQEQKVMTGKNGVMRFFDVPIMYAPYFSLPTSNQRRSGLLSPTIGYNSNNGLDIAQPYYVNIAPNRDLTITPRFMNHRGTLLGSDFRYIDPKYSGTLSGQFLNYDKKMGRDRWKYDWQQRQLIAPAWNAYANMNKVSDSFYPIDFSYGIGGAVTNQFRQELGTNYGGIKNWNFTARTLTFQTLQPDPTAPVTSPYNILPQIAANYSNRGNLNTPGSYAGTFGRGPDLTFGADFTRFSYNTNNLYAPASGIPQGGAFSQADRTIFKGSIAMPQITPGYYIKPKLSFQASQYSAALVNAPGRQISQPNAPVQGFVLPTLSLDSGLAFERDATEMKWFFGREMLVTMEPRAFYVYTPFQSQAQTPLFDTADAGFGVTQIFSENTFVGGDRVADSNKLTTGLTSRILEANTGAERATVTLAQRQDFAGQRVGLNGTIANPTRYSDTLGASTIRLMGNFNVDLFGQYNTELNRFVQSSIGAGWRPTPGRSLNFAYRNVWNPPAAGSNSGVTSTDQYNAFGEWPVFKKYRLLGRWGYDALMAKTLNTLVGLQYDEDCWTARFAYSQARNTSQITTTQVLFQLEFRGFGSVGNNPVDVMRLNVPGYQPVAKPLPPSPYENYQ</sequence>
<dbReference type="InterPro" id="IPR020889">
    <property type="entry name" value="LipoPS_assembly_LptD"/>
</dbReference>
<dbReference type="PANTHER" id="PTHR30189:SF1">
    <property type="entry name" value="LPS-ASSEMBLY PROTEIN LPTD"/>
    <property type="match status" value="1"/>
</dbReference>
<name>A0AAU8A297_9BURK</name>
<dbReference type="GO" id="GO:1990351">
    <property type="term" value="C:transporter complex"/>
    <property type="evidence" value="ECO:0007669"/>
    <property type="project" value="TreeGrafter"/>
</dbReference>
<dbReference type="RefSeq" id="WP_353438592.1">
    <property type="nucleotide sequence ID" value="NZ_CP099959.1"/>
</dbReference>
<feature type="region of interest" description="Disordered" evidence="3">
    <location>
        <begin position="57"/>
        <end position="80"/>
    </location>
</feature>
<dbReference type="GO" id="GO:0009279">
    <property type="term" value="C:cell outer membrane"/>
    <property type="evidence" value="ECO:0007669"/>
    <property type="project" value="UniProtKB-SubCell"/>
</dbReference>
<keyword evidence="2" id="KW-0472">Membrane</keyword>
<feature type="domain" description="LptD C-terminal" evidence="4">
    <location>
        <begin position="359"/>
        <end position="770"/>
    </location>
</feature>
<dbReference type="Gene3D" id="2.60.450.10">
    <property type="entry name" value="Lipopolysaccharide (LPS) transport protein A like domain"/>
    <property type="match status" value="1"/>
</dbReference>
<dbReference type="HAMAP" id="MF_01411">
    <property type="entry name" value="LPS_assembly_LptD"/>
    <property type="match status" value="1"/>
</dbReference>
<comment type="similarity">
    <text evidence="2">Belongs to the LptD family.</text>
</comment>
<dbReference type="Pfam" id="PF04453">
    <property type="entry name" value="LptD"/>
    <property type="match status" value="1"/>
</dbReference>
<reference evidence="5" key="1">
    <citation type="submission" date="2022-06" db="EMBL/GenBank/DDBJ databases">
        <title>New Polynucleobacter species.</title>
        <authorList>
            <person name="Hahn M.W."/>
        </authorList>
    </citation>
    <scope>NUCLEOTIDE SEQUENCE</scope>
    <source>
        <strain evidence="5">UK-FUSCHL-C3</strain>
    </source>
</reference>
<evidence type="ECO:0000256" key="2">
    <source>
        <dbReference type="HAMAP-Rule" id="MF_01411"/>
    </source>
</evidence>
<dbReference type="EMBL" id="CP099959">
    <property type="protein sequence ID" value="XCC57550.1"/>
    <property type="molecule type" value="Genomic_DNA"/>
</dbReference>
<comment type="caution">
    <text evidence="2">Lacks conserved residue(s) required for the propagation of feature annotation.</text>
</comment>
<dbReference type="AlphaFoldDB" id="A0AAU8A297"/>
<proteinExistence type="inferred from homology"/>
<dbReference type="GO" id="GO:0043165">
    <property type="term" value="P:Gram-negative-bacterium-type cell outer membrane assembly"/>
    <property type="evidence" value="ECO:0007669"/>
    <property type="project" value="UniProtKB-UniRule"/>
</dbReference>
<dbReference type="InterPro" id="IPR007543">
    <property type="entry name" value="LptD_C"/>
</dbReference>
<feature type="compositionally biased region" description="Low complexity" evidence="3">
    <location>
        <begin position="57"/>
        <end position="74"/>
    </location>
</feature>
<accession>A0AAU8A297</accession>
<keyword evidence="1 2" id="KW-0732">Signal</keyword>
<evidence type="ECO:0000256" key="3">
    <source>
        <dbReference type="SAM" id="MobiDB-lite"/>
    </source>
</evidence>
<comment type="function">
    <text evidence="2">Together with LptE, is involved in the assembly of lipopolysaccharide (LPS) at the surface of the outer membrane.</text>
</comment>
<keyword evidence="2" id="KW-0998">Cell outer membrane</keyword>
<dbReference type="PANTHER" id="PTHR30189">
    <property type="entry name" value="LPS-ASSEMBLY PROTEIN"/>
    <property type="match status" value="1"/>
</dbReference>
<comment type="subcellular location">
    <subcellularLocation>
        <location evidence="2">Cell outer membrane</location>
    </subcellularLocation>
</comment>
<dbReference type="InterPro" id="IPR050218">
    <property type="entry name" value="LptD"/>
</dbReference>
<protein>
    <recommendedName>
        <fullName evidence="2">LPS-assembly protein LptD</fullName>
    </recommendedName>
</protein>